<feature type="compositionally biased region" description="Basic residues" evidence="1">
    <location>
        <begin position="7"/>
        <end position="27"/>
    </location>
</feature>
<gene>
    <name evidence="3" type="ORF">PSTG_13140</name>
</gene>
<feature type="region of interest" description="Disordered" evidence="1">
    <location>
        <begin position="1"/>
        <end position="33"/>
    </location>
</feature>
<dbReference type="EMBL" id="AJIL01000136">
    <property type="protein sequence ID" value="KNE93513.1"/>
    <property type="molecule type" value="Genomic_DNA"/>
</dbReference>
<dbReference type="AlphaFoldDB" id="A0A0L0V2K0"/>
<accession>A0A0L0V2K0</accession>
<evidence type="ECO:0000259" key="2">
    <source>
        <dbReference type="Pfam" id="PF20515"/>
    </source>
</evidence>
<organism evidence="3 4">
    <name type="scientific">Puccinia striiformis f. sp. tritici PST-78</name>
    <dbReference type="NCBI Taxonomy" id="1165861"/>
    <lineage>
        <taxon>Eukaryota</taxon>
        <taxon>Fungi</taxon>
        <taxon>Dikarya</taxon>
        <taxon>Basidiomycota</taxon>
        <taxon>Pucciniomycotina</taxon>
        <taxon>Pucciniomycetes</taxon>
        <taxon>Pucciniales</taxon>
        <taxon>Pucciniaceae</taxon>
        <taxon>Puccinia</taxon>
    </lineage>
</organism>
<feature type="domain" description="Tet-like 2OG-Fe(II) oxygenase" evidence="2">
    <location>
        <begin position="128"/>
        <end position="335"/>
    </location>
</feature>
<name>A0A0L0V2K0_9BASI</name>
<dbReference type="InterPro" id="IPR046798">
    <property type="entry name" value="2OG-FeII_Oxy_6"/>
</dbReference>
<comment type="caution">
    <text evidence="3">The sequence shown here is derived from an EMBL/GenBank/DDBJ whole genome shotgun (WGS) entry which is preliminary data.</text>
</comment>
<evidence type="ECO:0000313" key="4">
    <source>
        <dbReference type="Proteomes" id="UP000054564"/>
    </source>
</evidence>
<evidence type="ECO:0000313" key="3">
    <source>
        <dbReference type="EMBL" id="KNE93513.1"/>
    </source>
</evidence>
<proteinExistence type="predicted"/>
<dbReference type="Pfam" id="PF20515">
    <property type="entry name" value="2OG-FeII_Oxy_6"/>
    <property type="match status" value="1"/>
</dbReference>
<keyword evidence="4" id="KW-1185">Reference proteome</keyword>
<sequence length="355" mass="40694">MGTSGRTSHKNYARKRGKYTSSKRKKAQERASLQKFSIGLNNTTNTIKQSIRWQRVRWDPVKLYPNIIFDKNDNPDRRPTPEEVALACKIVNDKFFLLKKGRSVVRDPLNKNSIIAVIEFTPWDKLSNKDKKDLEFVSTFLHGSKRFINSVSSSNRSWGGKMWAIGWQKSQDFLQIVGQYIKQFNASQKTKYDIHFSQSSRAGKIIGKYFKELSSVAFNNNRATMKKFNIPSFDHLSYGEKPSPTTCSPHITFTTDNFFNPPHIDKGDISNYAFVMFLPTYSATGKLAPPDSNYDVSGGPFVFPDHQFGIKFNHQHGIVKMIRKANEYRHCTLPSSFSSTFTRFSTDKLLTSSYL</sequence>
<dbReference type="Proteomes" id="UP000054564">
    <property type="component" value="Unassembled WGS sequence"/>
</dbReference>
<reference evidence="4" key="1">
    <citation type="submission" date="2014-03" db="EMBL/GenBank/DDBJ databases">
        <title>The Genome Sequence of Puccinia striiformis f. sp. tritici PST-78.</title>
        <authorList>
            <consortium name="The Broad Institute Genome Sequencing Platform"/>
            <person name="Cuomo C."/>
            <person name="Hulbert S."/>
            <person name="Chen X."/>
            <person name="Walker B."/>
            <person name="Young S.K."/>
            <person name="Zeng Q."/>
            <person name="Gargeya S."/>
            <person name="Fitzgerald M."/>
            <person name="Haas B."/>
            <person name="Abouelleil A."/>
            <person name="Alvarado L."/>
            <person name="Arachchi H.M."/>
            <person name="Berlin A.M."/>
            <person name="Chapman S.B."/>
            <person name="Goldberg J."/>
            <person name="Griggs A."/>
            <person name="Gujja S."/>
            <person name="Hansen M."/>
            <person name="Howarth C."/>
            <person name="Imamovic A."/>
            <person name="Larimer J."/>
            <person name="McCowan C."/>
            <person name="Montmayeur A."/>
            <person name="Murphy C."/>
            <person name="Neiman D."/>
            <person name="Pearson M."/>
            <person name="Priest M."/>
            <person name="Roberts A."/>
            <person name="Saif S."/>
            <person name="Shea T."/>
            <person name="Sisk P."/>
            <person name="Sykes S."/>
            <person name="Wortman J."/>
            <person name="Nusbaum C."/>
            <person name="Birren B."/>
        </authorList>
    </citation>
    <scope>NUCLEOTIDE SEQUENCE [LARGE SCALE GENOMIC DNA]</scope>
    <source>
        <strain evidence="4">race PST-78</strain>
    </source>
</reference>
<evidence type="ECO:0000256" key="1">
    <source>
        <dbReference type="SAM" id="MobiDB-lite"/>
    </source>
</evidence>
<protein>
    <recommendedName>
        <fullName evidence="2">Tet-like 2OG-Fe(II) oxygenase domain-containing protein</fullName>
    </recommendedName>
</protein>